<evidence type="ECO:0000313" key="1">
    <source>
        <dbReference type="EMBL" id="MBC8430358.1"/>
    </source>
</evidence>
<dbReference type="AlphaFoldDB" id="A0A8J6TNW8"/>
<proteinExistence type="predicted"/>
<gene>
    <name evidence="1" type="ORF">H8D96_00405</name>
</gene>
<accession>A0A8J6TNW8</accession>
<dbReference type="Proteomes" id="UP000605201">
    <property type="component" value="Unassembled WGS sequence"/>
</dbReference>
<evidence type="ECO:0008006" key="3">
    <source>
        <dbReference type="Google" id="ProtNLM"/>
    </source>
</evidence>
<organism evidence="1 2">
    <name type="scientific">Candidatus Desulfatibia vada</name>
    <dbReference type="NCBI Taxonomy" id="2841696"/>
    <lineage>
        <taxon>Bacteria</taxon>
        <taxon>Pseudomonadati</taxon>
        <taxon>Thermodesulfobacteriota</taxon>
        <taxon>Desulfobacteria</taxon>
        <taxon>Desulfobacterales</taxon>
        <taxon>Desulfobacterales incertae sedis</taxon>
        <taxon>Candidatus Desulfatibia</taxon>
    </lineage>
</organism>
<name>A0A8J6TNW8_9BACT</name>
<comment type="caution">
    <text evidence="1">The sequence shown here is derived from an EMBL/GenBank/DDBJ whole genome shotgun (WGS) entry which is preliminary data.</text>
</comment>
<reference evidence="1 2" key="1">
    <citation type="submission" date="2020-08" db="EMBL/GenBank/DDBJ databases">
        <title>Bridging the membrane lipid divide: bacteria of the FCB group superphylum have the potential to synthesize archaeal ether lipids.</title>
        <authorList>
            <person name="Villanueva L."/>
            <person name="Von Meijenfeldt F.A.B."/>
            <person name="Westbye A.B."/>
            <person name="Yadav S."/>
            <person name="Hopmans E.C."/>
            <person name="Dutilh B.E."/>
            <person name="Sinninghe Damste J.S."/>
        </authorList>
    </citation>
    <scope>NUCLEOTIDE SEQUENCE [LARGE SCALE GENOMIC DNA]</scope>
    <source>
        <strain evidence="1">NIOZ-UU17</strain>
    </source>
</reference>
<evidence type="ECO:0000313" key="2">
    <source>
        <dbReference type="Proteomes" id="UP000605201"/>
    </source>
</evidence>
<sequence length="49" mass="5742">MARPLRIEYAGALYHVTARENERKRLYFSKTDYGKFREYIEGAKGNALS</sequence>
<dbReference type="EMBL" id="JACNIG010000025">
    <property type="protein sequence ID" value="MBC8430358.1"/>
    <property type="molecule type" value="Genomic_DNA"/>
</dbReference>
<protein>
    <recommendedName>
        <fullName evidence="3">Addiction module toxin RelE</fullName>
    </recommendedName>
</protein>